<organism evidence="3 4">
    <name type="scientific">Lithospermum erythrorhizon</name>
    <name type="common">Purple gromwell</name>
    <name type="synonym">Lithospermum officinale var. erythrorhizon</name>
    <dbReference type="NCBI Taxonomy" id="34254"/>
    <lineage>
        <taxon>Eukaryota</taxon>
        <taxon>Viridiplantae</taxon>
        <taxon>Streptophyta</taxon>
        <taxon>Embryophyta</taxon>
        <taxon>Tracheophyta</taxon>
        <taxon>Spermatophyta</taxon>
        <taxon>Magnoliopsida</taxon>
        <taxon>eudicotyledons</taxon>
        <taxon>Gunneridae</taxon>
        <taxon>Pentapetalae</taxon>
        <taxon>asterids</taxon>
        <taxon>lamiids</taxon>
        <taxon>Boraginales</taxon>
        <taxon>Boraginaceae</taxon>
        <taxon>Boraginoideae</taxon>
        <taxon>Lithospermeae</taxon>
        <taxon>Lithospermum</taxon>
    </lineage>
</organism>
<dbReference type="AlphaFoldDB" id="A0AAV3PGD4"/>
<dbReference type="Pfam" id="PF13976">
    <property type="entry name" value="gag_pre-integrs"/>
    <property type="match status" value="1"/>
</dbReference>
<evidence type="ECO:0000313" key="3">
    <source>
        <dbReference type="EMBL" id="GAA0149223.1"/>
    </source>
</evidence>
<comment type="caution">
    <text evidence="3">The sequence shown here is derived from an EMBL/GenBank/DDBJ whole genome shotgun (WGS) entry which is preliminary data.</text>
</comment>
<proteinExistence type="predicted"/>
<dbReference type="InterPro" id="IPR025724">
    <property type="entry name" value="GAG-pre-integrase_dom"/>
</dbReference>
<keyword evidence="4" id="KW-1185">Reference proteome</keyword>
<name>A0AAV3PGD4_LITER</name>
<reference evidence="3 4" key="1">
    <citation type="submission" date="2024-01" db="EMBL/GenBank/DDBJ databases">
        <title>The complete chloroplast genome sequence of Lithospermum erythrorhizon: insights into the phylogenetic relationship among Boraginaceae species and the maternal lineages of purple gromwells.</title>
        <authorList>
            <person name="Okada T."/>
            <person name="Watanabe K."/>
        </authorList>
    </citation>
    <scope>NUCLEOTIDE SEQUENCE [LARGE SCALE GENOMIC DNA]</scope>
</reference>
<feature type="domain" description="GAG-pre-integrase" evidence="1">
    <location>
        <begin position="129"/>
        <end position="185"/>
    </location>
</feature>
<dbReference type="EMBL" id="BAABME010017209">
    <property type="protein sequence ID" value="GAA0149223.1"/>
    <property type="molecule type" value="Genomic_DNA"/>
</dbReference>
<dbReference type="Proteomes" id="UP001454036">
    <property type="component" value="Unassembled WGS sequence"/>
</dbReference>
<protein>
    <recommendedName>
        <fullName evidence="5">Gag-pol polyprotein</fullName>
    </recommendedName>
</protein>
<evidence type="ECO:0000313" key="4">
    <source>
        <dbReference type="Proteomes" id="UP001454036"/>
    </source>
</evidence>
<dbReference type="Pfam" id="PF22936">
    <property type="entry name" value="Pol_BBD"/>
    <property type="match status" value="1"/>
</dbReference>
<gene>
    <name evidence="3" type="ORF">LIER_36890</name>
</gene>
<sequence>MVSHVVFTSLKATAWTGQYFDSGCSRYMTGNKSYLSNIEKVRNDYVTFGGREKGRIIGKWSLNIEGLPRLEGVLLVEGLTTNLISIIQLCDSGMKVSFSKEAYCVNNPSDQLIMQESISPDNYYLWTPQKALSSKIQEDDKLWHKKLGDTNYRNIQQLVAKESVRGLPNLVIKEKICGECQVEKQTKLSH</sequence>
<feature type="domain" description="Retrovirus-related Pol polyprotein from transposon TNT 1-94-like beta-barrel" evidence="2">
    <location>
        <begin position="19"/>
        <end position="93"/>
    </location>
</feature>
<evidence type="ECO:0000259" key="1">
    <source>
        <dbReference type="Pfam" id="PF13976"/>
    </source>
</evidence>
<dbReference type="InterPro" id="IPR054722">
    <property type="entry name" value="PolX-like_BBD"/>
</dbReference>
<evidence type="ECO:0008006" key="5">
    <source>
        <dbReference type="Google" id="ProtNLM"/>
    </source>
</evidence>
<evidence type="ECO:0000259" key="2">
    <source>
        <dbReference type="Pfam" id="PF22936"/>
    </source>
</evidence>
<accession>A0AAV3PGD4</accession>